<keyword evidence="3" id="KW-0238">DNA-binding</keyword>
<evidence type="ECO:0000313" key="6">
    <source>
        <dbReference type="EMBL" id="ELY21566.1"/>
    </source>
</evidence>
<evidence type="ECO:0000256" key="1">
    <source>
        <dbReference type="ARBA" id="ARBA00022491"/>
    </source>
</evidence>
<dbReference type="SUPFAM" id="SSF47413">
    <property type="entry name" value="lambda repressor-like DNA-binding domains"/>
    <property type="match status" value="1"/>
</dbReference>
<gene>
    <name evidence="6" type="ORF">HALTITAN_1564</name>
</gene>
<reference evidence="6 7" key="1">
    <citation type="journal article" date="2013" name="Genome Announc.">
        <title>Draft Genome of the Marine Gammaproteobacterium Halomonas titanicae.</title>
        <authorList>
            <person name="Sanchez-Porro C."/>
            <person name="de la Haba R.R."/>
            <person name="Cruz-Hernandez N."/>
            <person name="Gonzalez J.M."/>
            <person name="Reyes-Guirao C."/>
            <person name="Navarro-Sampedro L."/>
            <person name="Carballo M."/>
            <person name="Ventosa A."/>
        </authorList>
    </citation>
    <scope>NUCLEOTIDE SEQUENCE [LARGE SCALE GENOMIC DNA]</scope>
    <source>
        <strain evidence="6 7">BH1</strain>
    </source>
</reference>
<dbReference type="EMBL" id="AOPO01000005">
    <property type="protein sequence ID" value="ELY21566.1"/>
    <property type="molecule type" value="Genomic_DNA"/>
</dbReference>
<dbReference type="PANTHER" id="PTHR30146">
    <property type="entry name" value="LACI-RELATED TRANSCRIPTIONAL REPRESSOR"/>
    <property type="match status" value="1"/>
</dbReference>
<dbReference type="InterPro" id="IPR046335">
    <property type="entry name" value="LacI/GalR-like_sensor"/>
</dbReference>
<dbReference type="PROSITE" id="PS00356">
    <property type="entry name" value="HTH_LACI_1"/>
    <property type="match status" value="1"/>
</dbReference>
<dbReference type="InterPro" id="IPR010982">
    <property type="entry name" value="Lambda_DNA-bd_dom_sf"/>
</dbReference>
<sequence length="356" mass="38406">MPVYASQHRGSVIHLTSWNNIFMHGKPITMQDVAKAAGVSTSTVSRVLDERLPPSNSPAAQRVKKTAEELGYKRDILASSLRRGGTGTIGVLVPRLSDTVMALIYEAISKVAQERHYFAIVATSGDDPESERQAVELLLNRRVDGLILATSRLDDQLPSQLRDRGVPHSLVLRTDGKSPSALGDDIQGGYLATRHLIDLGHRDIGLVAGPSFTSSARDRQKGFRKAMSESGIAVREPWIIESGYGIEAGEEAGLALLSQNEKPTAIFAVNDNLAIGVMAAAHRLGIEVGKTLSLVGYNDIPLASRLPVPLTSVYIPFDYIAQQAVDLLLSDKHSGSPINRVAMPSLIPRSSSVRHI</sequence>
<dbReference type="PANTHER" id="PTHR30146:SF148">
    <property type="entry name" value="HTH-TYPE TRANSCRIPTIONAL REPRESSOR PURR-RELATED"/>
    <property type="match status" value="1"/>
</dbReference>
<keyword evidence="2" id="KW-0805">Transcription regulation</keyword>
<dbReference type="InterPro" id="IPR000843">
    <property type="entry name" value="HTH_LacI"/>
</dbReference>
<comment type="caution">
    <text evidence="6">The sequence shown here is derived from an EMBL/GenBank/DDBJ whole genome shotgun (WGS) entry which is preliminary data.</text>
</comment>
<proteinExistence type="predicted"/>
<dbReference type="SMART" id="SM00354">
    <property type="entry name" value="HTH_LACI"/>
    <property type="match status" value="1"/>
</dbReference>
<evidence type="ECO:0000313" key="7">
    <source>
        <dbReference type="Proteomes" id="UP000011651"/>
    </source>
</evidence>
<feature type="domain" description="HTH lacI-type" evidence="5">
    <location>
        <begin position="28"/>
        <end position="83"/>
    </location>
</feature>
<dbReference type="SUPFAM" id="SSF53822">
    <property type="entry name" value="Periplasmic binding protein-like I"/>
    <property type="match status" value="1"/>
</dbReference>
<dbReference type="Proteomes" id="UP000011651">
    <property type="component" value="Unassembled WGS sequence"/>
</dbReference>
<dbReference type="AlphaFoldDB" id="L9UAD2"/>
<accession>L9UAD2</accession>
<dbReference type="CDD" id="cd06285">
    <property type="entry name" value="PBP1_LacI-like"/>
    <property type="match status" value="1"/>
</dbReference>
<protein>
    <submittedName>
        <fullName evidence="6">Periplasmic binding protein/LacI transcriptional regulator</fullName>
    </submittedName>
</protein>
<dbReference type="PRINTS" id="PR00036">
    <property type="entry name" value="HTHLACI"/>
</dbReference>
<dbReference type="InterPro" id="IPR028082">
    <property type="entry name" value="Peripla_BP_I"/>
</dbReference>
<dbReference type="Pfam" id="PF00356">
    <property type="entry name" value="LacI"/>
    <property type="match status" value="1"/>
</dbReference>
<evidence type="ECO:0000259" key="5">
    <source>
        <dbReference type="PROSITE" id="PS50932"/>
    </source>
</evidence>
<dbReference type="GO" id="GO:0003700">
    <property type="term" value="F:DNA-binding transcription factor activity"/>
    <property type="evidence" value="ECO:0007669"/>
    <property type="project" value="TreeGrafter"/>
</dbReference>
<evidence type="ECO:0000256" key="3">
    <source>
        <dbReference type="ARBA" id="ARBA00023125"/>
    </source>
</evidence>
<name>L9UAD2_9GAMM</name>
<dbReference type="Pfam" id="PF13377">
    <property type="entry name" value="Peripla_BP_3"/>
    <property type="match status" value="1"/>
</dbReference>
<dbReference type="Gene3D" id="1.10.260.40">
    <property type="entry name" value="lambda repressor-like DNA-binding domains"/>
    <property type="match status" value="1"/>
</dbReference>
<dbReference type="GO" id="GO:0000976">
    <property type="term" value="F:transcription cis-regulatory region binding"/>
    <property type="evidence" value="ECO:0007669"/>
    <property type="project" value="TreeGrafter"/>
</dbReference>
<dbReference type="PROSITE" id="PS50932">
    <property type="entry name" value="HTH_LACI_2"/>
    <property type="match status" value="1"/>
</dbReference>
<dbReference type="Gene3D" id="3.40.50.2300">
    <property type="match status" value="2"/>
</dbReference>
<organism evidence="6 7">
    <name type="scientific">Vreelandella titanicae BH1</name>
    <dbReference type="NCBI Taxonomy" id="1204738"/>
    <lineage>
        <taxon>Bacteria</taxon>
        <taxon>Pseudomonadati</taxon>
        <taxon>Pseudomonadota</taxon>
        <taxon>Gammaproteobacteria</taxon>
        <taxon>Oceanospirillales</taxon>
        <taxon>Halomonadaceae</taxon>
        <taxon>Vreelandella</taxon>
    </lineage>
</organism>
<evidence type="ECO:0000256" key="2">
    <source>
        <dbReference type="ARBA" id="ARBA00023015"/>
    </source>
</evidence>
<evidence type="ECO:0000256" key="4">
    <source>
        <dbReference type="ARBA" id="ARBA00023163"/>
    </source>
</evidence>
<dbReference type="CDD" id="cd01392">
    <property type="entry name" value="HTH_LacI"/>
    <property type="match status" value="1"/>
</dbReference>
<keyword evidence="1" id="KW-0678">Repressor</keyword>
<dbReference type="PATRIC" id="fig|1204738.3.peg.2338"/>
<keyword evidence="4" id="KW-0804">Transcription</keyword>